<evidence type="ECO:0000313" key="2">
    <source>
        <dbReference type="EMBL" id="RLV56984.1"/>
    </source>
</evidence>
<proteinExistence type="predicted"/>
<dbReference type="SUPFAM" id="SSF47240">
    <property type="entry name" value="Ferritin-like"/>
    <property type="match status" value="1"/>
</dbReference>
<gene>
    <name evidence="2" type="ORF">D9V41_04275</name>
</gene>
<dbReference type="RefSeq" id="WP_121793285.1">
    <property type="nucleotide sequence ID" value="NZ_RDBF01000002.1"/>
</dbReference>
<accession>A0A3L8PP75</accession>
<sequence length="135" mass="14489">MNEAQAPTWRAWLALELEAVWLYPVIGARHETLRGAAAESFAAHRERRDELVAVFSDANAEPPGPQVSYDVGPLASAEEAADVAQSLESRICAAIVQLVGLVDGDQRAAAVEALREAALRSLSWGDKPEPFPGLD</sequence>
<reference evidence="2 3" key="1">
    <citation type="submission" date="2018-10" db="EMBL/GenBank/DDBJ databases">
        <title>Aeromicrobium sp. 9W16Y-2 whole genome shotgun sequence.</title>
        <authorList>
            <person name="Li F."/>
        </authorList>
    </citation>
    <scope>NUCLEOTIDE SEQUENCE [LARGE SCALE GENOMIC DNA]</scope>
    <source>
        <strain evidence="2 3">9W16Y-2</strain>
    </source>
</reference>
<organism evidence="2 3">
    <name type="scientific">Aeromicrobium phragmitis</name>
    <dbReference type="NCBI Taxonomy" id="2478914"/>
    <lineage>
        <taxon>Bacteria</taxon>
        <taxon>Bacillati</taxon>
        <taxon>Actinomycetota</taxon>
        <taxon>Actinomycetes</taxon>
        <taxon>Propionibacteriales</taxon>
        <taxon>Nocardioidaceae</taxon>
        <taxon>Aeromicrobium</taxon>
    </lineage>
</organism>
<dbReference type="Pfam" id="PF14530">
    <property type="entry name" value="DUF4439"/>
    <property type="match status" value="1"/>
</dbReference>
<dbReference type="InterPro" id="IPR012347">
    <property type="entry name" value="Ferritin-like"/>
</dbReference>
<dbReference type="Proteomes" id="UP000282515">
    <property type="component" value="Unassembled WGS sequence"/>
</dbReference>
<evidence type="ECO:0000259" key="1">
    <source>
        <dbReference type="Pfam" id="PF14530"/>
    </source>
</evidence>
<name>A0A3L8PP75_9ACTN</name>
<protein>
    <submittedName>
        <fullName evidence="2">DUF4439 domain-containing protein</fullName>
    </submittedName>
</protein>
<dbReference type="InterPro" id="IPR009078">
    <property type="entry name" value="Ferritin-like_SF"/>
</dbReference>
<dbReference type="OrthoDB" id="5195580at2"/>
<dbReference type="InterPro" id="IPR029447">
    <property type="entry name" value="DUF4439"/>
</dbReference>
<comment type="caution">
    <text evidence="2">The sequence shown here is derived from an EMBL/GenBank/DDBJ whole genome shotgun (WGS) entry which is preliminary data.</text>
</comment>
<keyword evidence="3" id="KW-1185">Reference proteome</keyword>
<dbReference type="Gene3D" id="1.20.1260.10">
    <property type="match status" value="1"/>
</dbReference>
<dbReference type="AlphaFoldDB" id="A0A3L8PP75"/>
<evidence type="ECO:0000313" key="3">
    <source>
        <dbReference type="Proteomes" id="UP000282515"/>
    </source>
</evidence>
<feature type="domain" description="DUF4439" evidence="1">
    <location>
        <begin position="13"/>
        <end position="134"/>
    </location>
</feature>
<dbReference type="EMBL" id="RDBF01000002">
    <property type="protein sequence ID" value="RLV56984.1"/>
    <property type="molecule type" value="Genomic_DNA"/>
</dbReference>